<evidence type="ECO:0000256" key="1">
    <source>
        <dbReference type="ARBA" id="ARBA00023015"/>
    </source>
</evidence>
<feature type="domain" description="HTH araC/xylS-type" evidence="4">
    <location>
        <begin position="254"/>
        <end position="352"/>
    </location>
</feature>
<dbReference type="SMART" id="SM00342">
    <property type="entry name" value="HTH_ARAC"/>
    <property type="match status" value="1"/>
</dbReference>
<gene>
    <name evidence="5" type="ORF">SPAR_35041</name>
</gene>
<dbReference type="Proteomes" id="UP000186168">
    <property type="component" value="Unassembled WGS sequence"/>
</dbReference>
<dbReference type="SUPFAM" id="SSF46689">
    <property type="entry name" value="Homeodomain-like"/>
    <property type="match status" value="2"/>
</dbReference>
<dbReference type="Pfam" id="PF01965">
    <property type="entry name" value="DJ-1_PfpI"/>
    <property type="match status" value="1"/>
</dbReference>
<dbReference type="GO" id="GO:0043565">
    <property type="term" value="F:sequence-specific DNA binding"/>
    <property type="evidence" value="ECO:0007669"/>
    <property type="project" value="InterPro"/>
</dbReference>
<keyword evidence="6" id="KW-1185">Reference proteome</keyword>
<organism evidence="5 6">
    <name type="scientific">Streptomyces sparsogenes DSM 40356</name>
    <dbReference type="NCBI Taxonomy" id="1331668"/>
    <lineage>
        <taxon>Bacteria</taxon>
        <taxon>Bacillati</taxon>
        <taxon>Actinomycetota</taxon>
        <taxon>Actinomycetes</taxon>
        <taxon>Kitasatosporales</taxon>
        <taxon>Streptomycetaceae</taxon>
        <taxon>Streptomyces</taxon>
    </lineage>
</organism>
<dbReference type="InterPro" id="IPR002818">
    <property type="entry name" value="DJ-1/PfpI"/>
</dbReference>
<dbReference type="Gene3D" id="1.10.10.60">
    <property type="entry name" value="Homeodomain-like"/>
    <property type="match status" value="1"/>
</dbReference>
<dbReference type="InterPro" id="IPR029062">
    <property type="entry name" value="Class_I_gatase-like"/>
</dbReference>
<dbReference type="CDD" id="cd03137">
    <property type="entry name" value="GATase1_AraC_1"/>
    <property type="match status" value="1"/>
</dbReference>
<sequence length="379" mass="40153">MGVPCENRAMPASVPASLSVTASVPVTSAGSAFSHPGRHRVAVLVRHGLLPFELGLVHRLFGQAVSATGERLYEVVTCAVAPGEIRTATDVSVNVAHGPDVLREADTVVFPAAGEPDEPQTEGRLGPALGDAFARIRPGTRIASICTGAFVLGAAGLLDGRRATTHWQAADQFRRLYPAVDLDPDVLYTDEGDVLTSAGDASGLDLVLHMIRRDHGSAVAAEVARGAVVAPHREGGQAQFIRRPVPEQRGSSTAAARAWALDHLERPLSLRELAALESMSVRTFSRRFREEVGMTPVQWLTQRRVERARHLLEETDLPVERIAREAGFGTAVSLRQHLQAALGVSPSAYRATFRGPAAPNPLAGDGARDGAKAGAAAGR</sequence>
<dbReference type="PANTHER" id="PTHR43130">
    <property type="entry name" value="ARAC-FAMILY TRANSCRIPTIONAL REGULATOR"/>
    <property type="match status" value="1"/>
</dbReference>
<dbReference type="EMBL" id="ASQP01000450">
    <property type="protein sequence ID" value="OMI34709.1"/>
    <property type="molecule type" value="Genomic_DNA"/>
</dbReference>
<dbReference type="InterPro" id="IPR018060">
    <property type="entry name" value="HTH_AraC"/>
</dbReference>
<evidence type="ECO:0000256" key="2">
    <source>
        <dbReference type="ARBA" id="ARBA00023163"/>
    </source>
</evidence>
<evidence type="ECO:0000313" key="5">
    <source>
        <dbReference type="EMBL" id="OMI34709.1"/>
    </source>
</evidence>
<dbReference type="GO" id="GO:0003700">
    <property type="term" value="F:DNA-binding transcription factor activity"/>
    <property type="evidence" value="ECO:0007669"/>
    <property type="project" value="InterPro"/>
</dbReference>
<dbReference type="Pfam" id="PF12833">
    <property type="entry name" value="HTH_18"/>
    <property type="match status" value="1"/>
</dbReference>
<name>A0A1R1S9C7_9ACTN</name>
<keyword evidence="2" id="KW-0804">Transcription</keyword>
<dbReference type="PANTHER" id="PTHR43130:SF3">
    <property type="entry name" value="HTH-TYPE TRANSCRIPTIONAL REGULATOR RV1931C"/>
    <property type="match status" value="1"/>
</dbReference>
<reference evidence="5 6" key="1">
    <citation type="submission" date="2013-05" db="EMBL/GenBank/DDBJ databases">
        <title>Genome sequence of Streptomyces sparsogenes DSM 40356.</title>
        <authorList>
            <person name="Coyne S."/>
            <person name="Seebeck F.P."/>
        </authorList>
    </citation>
    <scope>NUCLEOTIDE SEQUENCE [LARGE SCALE GENOMIC DNA]</scope>
    <source>
        <strain evidence="5 6">DSM 40356</strain>
    </source>
</reference>
<dbReference type="STRING" id="67365.GCA_001704635_02061"/>
<dbReference type="Gene3D" id="3.40.50.880">
    <property type="match status" value="1"/>
</dbReference>
<feature type="region of interest" description="Disordered" evidence="3">
    <location>
        <begin position="359"/>
        <end position="379"/>
    </location>
</feature>
<evidence type="ECO:0000313" key="6">
    <source>
        <dbReference type="Proteomes" id="UP000186168"/>
    </source>
</evidence>
<proteinExistence type="predicted"/>
<dbReference type="InterPro" id="IPR009057">
    <property type="entry name" value="Homeodomain-like_sf"/>
</dbReference>
<dbReference type="AlphaFoldDB" id="A0A1R1S9C7"/>
<dbReference type="PROSITE" id="PS01124">
    <property type="entry name" value="HTH_ARAC_FAMILY_2"/>
    <property type="match status" value="1"/>
</dbReference>
<evidence type="ECO:0000259" key="4">
    <source>
        <dbReference type="PROSITE" id="PS01124"/>
    </source>
</evidence>
<dbReference type="SUPFAM" id="SSF52317">
    <property type="entry name" value="Class I glutamine amidotransferase-like"/>
    <property type="match status" value="1"/>
</dbReference>
<keyword evidence="1" id="KW-0805">Transcription regulation</keyword>
<accession>A0A1R1S9C7</accession>
<evidence type="ECO:0000256" key="3">
    <source>
        <dbReference type="SAM" id="MobiDB-lite"/>
    </source>
</evidence>
<comment type="caution">
    <text evidence="5">The sequence shown here is derived from an EMBL/GenBank/DDBJ whole genome shotgun (WGS) entry which is preliminary data.</text>
</comment>
<dbReference type="InterPro" id="IPR052158">
    <property type="entry name" value="INH-QAR"/>
</dbReference>
<protein>
    <submittedName>
        <fullName evidence="5">AraC family transcriptional regulator</fullName>
    </submittedName>
</protein>